<protein>
    <submittedName>
        <fullName evidence="2">Uncharacterized protein</fullName>
    </submittedName>
</protein>
<reference evidence="2" key="2">
    <citation type="journal article" date="2023" name="IMA Fungus">
        <title>Comparative genomic study of the Penicillium genus elucidates a diverse pangenome and 15 lateral gene transfer events.</title>
        <authorList>
            <person name="Petersen C."/>
            <person name="Sorensen T."/>
            <person name="Nielsen M.R."/>
            <person name="Sondergaard T.E."/>
            <person name="Sorensen J.L."/>
            <person name="Fitzpatrick D.A."/>
            <person name="Frisvad J.C."/>
            <person name="Nielsen K.L."/>
        </authorList>
    </citation>
    <scope>NUCLEOTIDE SEQUENCE</scope>
    <source>
        <strain evidence="2">IBT 35673</strain>
    </source>
</reference>
<organism evidence="2 3">
    <name type="scientific">Penicillium brevicompactum</name>
    <dbReference type="NCBI Taxonomy" id="5074"/>
    <lineage>
        <taxon>Eukaryota</taxon>
        <taxon>Fungi</taxon>
        <taxon>Dikarya</taxon>
        <taxon>Ascomycota</taxon>
        <taxon>Pezizomycotina</taxon>
        <taxon>Eurotiomycetes</taxon>
        <taxon>Eurotiomycetidae</taxon>
        <taxon>Eurotiales</taxon>
        <taxon>Aspergillaceae</taxon>
        <taxon>Penicillium</taxon>
    </lineage>
</organism>
<sequence>MQSWLEPQALPTCPATPEDDPWGCQKSDQHMPTKDERFPGEERVDVERIIAKRTAHLAGRELTAPVENGTNTESSRQAGA</sequence>
<dbReference type="Proteomes" id="UP001147695">
    <property type="component" value="Unassembled WGS sequence"/>
</dbReference>
<reference evidence="2" key="1">
    <citation type="submission" date="2022-12" db="EMBL/GenBank/DDBJ databases">
        <authorList>
            <person name="Petersen C."/>
        </authorList>
    </citation>
    <scope>NUCLEOTIDE SEQUENCE</scope>
    <source>
        <strain evidence="2">IBT 35673</strain>
    </source>
</reference>
<gene>
    <name evidence="2" type="ORF">N7452_004839</name>
</gene>
<name>A0A9W9QHR9_PENBR</name>
<dbReference type="AlphaFoldDB" id="A0A9W9QHR9"/>
<feature type="compositionally biased region" description="Basic and acidic residues" evidence="1">
    <location>
        <begin position="27"/>
        <end position="40"/>
    </location>
</feature>
<accession>A0A9W9QHR9</accession>
<feature type="region of interest" description="Disordered" evidence="1">
    <location>
        <begin position="60"/>
        <end position="80"/>
    </location>
</feature>
<dbReference type="EMBL" id="JAPZBQ010000003">
    <property type="protein sequence ID" value="KAJ5338111.1"/>
    <property type="molecule type" value="Genomic_DNA"/>
</dbReference>
<comment type="caution">
    <text evidence="2">The sequence shown here is derived from an EMBL/GenBank/DDBJ whole genome shotgun (WGS) entry which is preliminary data.</text>
</comment>
<proteinExistence type="predicted"/>
<evidence type="ECO:0000313" key="2">
    <source>
        <dbReference type="EMBL" id="KAJ5338111.1"/>
    </source>
</evidence>
<feature type="compositionally biased region" description="Polar residues" evidence="1">
    <location>
        <begin position="68"/>
        <end position="80"/>
    </location>
</feature>
<evidence type="ECO:0000256" key="1">
    <source>
        <dbReference type="SAM" id="MobiDB-lite"/>
    </source>
</evidence>
<evidence type="ECO:0000313" key="3">
    <source>
        <dbReference type="Proteomes" id="UP001147695"/>
    </source>
</evidence>
<feature type="region of interest" description="Disordered" evidence="1">
    <location>
        <begin position="1"/>
        <end position="40"/>
    </location>
</feature>